<evidence type="ECO:0000313" key="3">
    <source>
        <dbReference type="Proteomes" id="UP000541154"/>
    </source>
</evidence>
<gene>
    <name evidence="2" type="ORF">ETB97_001498</name>
</gene>
<accession>A0A8H6EAU9</accession>
<dbReference type="AlphaFoldDB" id="A0A8H6EAU9"/>
<proteinExistence type="predicted"/>
<feature type="compositionally biased region" description="Low complexity" evidence="1">
    <location>
        <begin position="8"/>
        <end position="30"/>
    </location>
</feature>
<evidence type="ECO:0000256" key="1">
    <source>
        <dbReference type="SAM" id="MobiDB-lite"/>
    </source>
</evidence>
<feature type="compositionally biased region" description="Polar residues" evidence="1">
    <location>
        <begin position="142"/>
        <end position="151"/>
    </location>
</feature>
<feature type="region of interest" description="Disordered" evidence="1">
    <location>
        <begin position="142"/>
        <end position="162"/>
    </location>
</feature>
<keyword evidence="3" id="KW-1185">Reference proteome</keyword>
<comment type="caution">
    <text evidence="2">The sequence shown here is derived from an EMBL/GenBank/DDBJ whole genome shotgun (WGS) entry which is preliminary data.</text>
</comment>
<feature type="region of interest" description="Disordered" evidence="1">
    <location>
        <begin position="1"/>
        <end position="42"/>
    </location>
</feature>
<protein>
    <submittedName>
        <fullName evidence="2">Uncharacterized protein</fullName>
    </submittedName>
</protein>
<sequence>MSDRDKVSNSFSSDSTDSPLYGTNAANNTTYDTYEPDATTDYGVRAAKPLRTYNKMATDVNTSEHDTASGAKVKRTTFENGRSRTIYSPETGAYEETLDYTEKGVQHHHREKLSSEGVYQSRDVELEKDGTRHVRREYKNPITGTSTSLRGTMSDRAFEMDF</sequence>
<dbReference type="Proteomes" id="UP000541154">
    <property type="component" value="Unassembled WGS sequence"/>
</dbReference>
<dbReference type="EMBL" id="SPNV01000013">
    <property type="protein sequence ID" value="KAF5865922.1"/>
    <property type="molecule type" value="Genomic_DNA"/>
</dbReference>
<evidence type="ECO:0000313" key="2">
    <source>
        <dbReference type="EMBL" id="KAF5865922.1"/>
    </source>
</evidence>
<name>A0A8H6EAU9_PETAA</name>
<reference evidence="2 3" key="1">
    <citation type="submission" date="2019-04" db="EMBL/GenBank/DDBJ databases">
        <title>Aspergillus burnettii sp. nov., novel species from soil in southeast Queensland.</title>
        <authorList>
            <person name="Gilchrist C.L.M."/>
            <person name="Pitt J.I."/>
            <person name="Lange L."/>
            <person name="Lacey H.J."/>
            <person name="Vuong D."/>
            <person name="Midgley D.J."/>
            <person name="Greenfield P."/>
            <person name="Bradbury M."/>
            <person name="Lacey E."/>
            <person name="Busk P.K."/>
            <person name="Pilgaard B."/>
            <person name="Chooi Y.H."/>
            <person name="Piggott A.M."/>
        </authorList>
    </citation>
    <scope>NUCLEOTIDE SEQUENCE [LARGE SCALE GENOMIC DNA]</scope>
    <source>
        <strain evidence="2 3">FRR 5400</strain>
    </source>
</reference>
<organism evidence="2 3">
    <name type="scientific">Petromyces alliaceus</name>
    <name type="common">Aspergillus alliaceus</name>
    <dbReference type="NCBI Taxonomy" id="209559"/>
    <lineage>
        <taxon>Eukaryota</taxon>
        <taxon>Fungi</taxon>
        <taxon>Dikarya</taxon>
        <taxon>Ascomycota</taxon>
        <taxon>Pezizomycotina</taxon>
        <taxon>Eurotiomycetes</taxon>
        <taxon>Eurotiomycetidae</taxon>
        <taxon>Eurotiales</taxon>
        <taxon>Aspergillaceae</taxon>
        <taxon>Aspergillus</taxon>
        <taxon>Aspergillus subgen. Circumdati</taxon>
    </lineage>
</organism>